<sequence length="318" mass="36735">MIRSPYQTMWERQDALERLDMRIQWGDYEIRVLRFHLTSFAPGKVIGMHKHNEFEFHFIPSGKGIVQSASGQVYLLRDGMFYVTGPGVMHYQEADAQESMEELCLHIDIVERSGSGGIDCYEQAESRACIQRLEGMPLLPTVDLHGAMPYFLEAYQACTDNWMGAYTTIKQCIIQILLRAVRAYDSGGLPTSLPARDMNTYRYRFAMQYIRANYTGSVTLEDLADKMHISSRQLQRIFKNRHPERSFSVILEEVRLEAVCRKLVESDQPIEMIALQEGFSSGNYLHAVFRKRFGLTPSQYREKHQALMHLQRNEEGIS</sequence>
<keyword evidence="3" id="KW-0804">Transcription</keyword>
<gene>
    <name evidence="5" type="ORF">L0M14_22995</name>
</gene>
<dbReference type="PROSITE" id="PS01124">
    <property type="entry name" value="HTH_ARAC_FAMILY_2"/>
    <property type="match status" value="1"/>
</dbReference>
<dbReference type="InterPro" id="IPR011051">
    <property type="entry name" value="RmlC_Cupin_sf"/>
</dbReference>
<dbReference type="Pfam" id="PF12833">
    <property type="entry name" value="HTH_18"/>
    <property type="match status" value="1"/>
</dbReference>
<dbReference type="Pfam" id="PF07883">
    <property type="entry name" value="Cupin_2"/>
    <property type="match status" value="1"/>
</dbReference>
<dbReference type="SMART" id="SM00342">
    <property type="entry name" value="HTH_ARAC"/>
    <property type="match status" value="1"/>
</dbReference>
<dbReference type="InterPro" id="IPR018060">
    <property type="entry name" value="HTH_AraC"/>
</dbReference>
<name>A0ABY3SEU2_9BACL</name>
<accession>A0ABY3SEU2</accession>
<dbReference type="Gene3D" id="1.10.10.60">
    <property type="entry name" value="Homeodomain-like"/>
    <property type="match status" value="1"/>
</dbReference>
<reference evidence="5 6" key="1">
    <citation type="journal article" date="2024" name="Int. J. Syst. Evol. Microbiol.">
        <title>Paenibacillus hexagrammi sp. nov., a novel bacterium isolated from the gut content of Hexagrammos agrammus.</title>
        <authorList>
            <person name="Jung H.K."/>
            <person name="Kim D.G."/>
            <person name="Zin H."/>
            <person name="Park J."/>
            <person name="Jung H."/>
            <person name="Kim Y.O."/>
            <person name="Kong H.J."/>
            <person name="Kim J.W."/>
            <person name="Kim Y.S."/>
        </authorList>
    </citation>
    <scope>NUCLEOTIDE SEQUENCE [LARGE SCALE GENOMIC DNA]</scope>
    <source>
        <strain evidence="5 6">YPD9-1</strain>
    </source>
</reference>
<dbReference type="InterPro" id="IPR009057">
    <property type="entry name" value="Homeodomain-like_sf"/>
</dbReference>
<dbReference type="SUPFAM" id="SSF51182">
    <property type="entry name" value="RmlC-like cupins"/>
    <property type="match status" value="1"/>
</dbReference>
<dbReference type="PANTHER" id="PTHR43280:SF2">
    <property type="entry name" value="HTH-TYPE TRANSCRIPTIONAL REGULATOR EXSA"/>
    <property type="match status" value="1"/>
</dbReference>
<evidence type="ECO:0000256" key="1">
    <source>
        <dbReference type="ARBA" id="ARBA00023015"/>
    </source>
</evidence>
<keyword evidence="2" id="KW-0238">DNA-binding</keyword>
<dbReference type="SUPFAM" id="SSF46689">
    <property type="entry name" value="Homeodomain-like"/>
    <property type="match status" value="2"/>
</dbReference>
<evidence type="ECO:0000256" key="2">
    <source>
        <dbReference type="ARBA" id="ARBA00023125"/>
    </source>
</evidence>
<dbReference type="CDD" id="cd02208">
    <property type="entry name" value="cupin_RmlC-like"/>
    <property type="match status" value="1"/>
</dbReference>
<protein>
    <submittedName>
        <fullName evidence="5">Helix-turn-helix domain-containing protein</fullName>
    </submittedName>
</protein>
<dbReference type="Gene3D" id="2.60.120.10">
    <property type="entry name" value="Jelly Rolls"/>
    <property type="match status" value="1"/>
</dbReference>
<dbReference type="RefSeq" id="WP_235118863.1">
    <property type="nucleotide sequence ID" value="NZ_CP090978.1"/>
</dbReference>
<dbReference type="InterPro" id="IPR018062">
    <property type="entry name" value="HTH_AraC-typ_CS"/>
</dbReference>
<dbReference type="EMBL" id="CP090978">
    <property type="protein sequence ID" value="UJF32513.1"/>
    <property type="molecule type" value="Genomic_DNA"/>
</dbReference>
<dbReference type="PANTHER" id="PTHR43280">
    <property type="entry name" value="ARAC-FAMILY TRANSCRIPTIONAL REGULATOR"/>
    <property type="match status" value="1"/>
</dbReference>
<keyword evidence="1" id="KW-0805">Transcription regulation</keyword>
<evidence type="ECO:0000259" key="4">
    <source>
        <dbReference type="PROSITE" id="PS01124"/>
    </source>
</evidence>
<dbReference type="InterPro" id="IPR013096">
    <property type="entry name" value="Cupin_2"/>
</dbReference>
<keyword evidence="6" id="KW-1185">Reference proteome</keyword>
<proteinExistence type="predicted"/>
<organism evidence="5 6">
    <name type="scientific">Paenibacillus hexagrammi</name>
    <dbReference type="NCBI Taxonomy" id="2908839"/>
    <lineage>
        <taxon>Bacteria</taxon>
        <taxon>Bacillati</taxon>
        <taxon>Bacillota</taxon>
        <taxon>Bacilli</taxon>
        <taxon>Bacillales</taxon>
        <taxon>Paenibacillaceae</taxon>
        <taxon>Paenibacillus</taxon>
    </lineage>
</organism>
<evidence type="ECO:0000313" key="5">
    <source>
        <dbReference type="EMBL" id="UJF32513.1"/>
    </source>
</evidence>
<evidence type="ECO:0000313" key="6">
    <source>
        <dbReference type="Proteomes" id="UP001649230"/>
    </source>
</evidence>
<dbReference type="Proteomes" id="UP001649230">
    <property type="component" value="Chromosome"/>
</dbReference>
<dbReference type="PROSITE" id="PS00041">
    <property type="entry name" value="HTH_ARAC_FAMILY_1"/>
    <property type="match status" value="1"/>
</dbReference>
<evidence type="ECO:0000256" key="3">
    <source>
        <dbReference type="ARBA" id="ARBA00023163"/>
    </source>
</evidence>
<feature type="domain" description="HTH araC/xylS-type" evidence="4">
    <location>
        <begin position="204"/>
        <end position="303"/>
    </location>
</feature>
<dbReference type="InterPro" id="IPR014710">
    <property type="entry name" value="RmlC-like_jellyroll"/>
</dbReference>